<dbReference type="Proteomes" id="UP000006729">
    <property type="component" value="Chromosome 19"/>
</dbReference>
<dbReference type="InParanoid" id="A0A2K1WSP7"/>
<gene>
    <name evidence="1" type="ORF">POPTR_019G112800</name>
</gene>
<reference evidence="1 2" key="1">
    <citation type="journal article" date="2006" name="Science">
        <title>The genome of black cottonwood, Populus trichocarpa (Torr. &amp; Gray).</title>
        <authorList>
            <person name="Tuskan G.A."/>
            <person name="Difazio S."/>
            <person name="Jansson S."/>
            <person name="Bohlmann J."/>
            <person name="Grigoriev I."/>
            <person name="Hellsten U."/>
            <person name="Putnam N."/>
            <person name="Ralph S."/>
            <person name="Rombauts S."/>
            <person name="Salamov A."/>
            <person name="Schein J."/>
            <person name="Sterck L."/>
            <person name="Aerts A."/>
            <person name="Bhalerao R.R."/>
            <person name="Bhalerao R.P."/>
            <person name="Blaudez D."/>
            <person name="Boerjan W."/>
            <person name="Brun A."/>
            <person name="Brunner A."/>
            <person name="Busov V."/>
            <person name="Campbell M."/>
            <person name="Carlson J."/>
            <person name="Chalot M."/>
            <person name="Chapman J."/>
            <person name="Chen G.L."/>
            <person name="Cooper D."/>
            <person name="Coutinho P.M."/>
            <person name="Couturier J."/>
            <person name="Covert S."/>
            <person name="Cronk Q."/>
            <person name="Cunningham R."/>
            <person name="Davis J."/>
            <person name="Degroeve S."/>
            <person name="Dejardin A."/>
            <person name="Depamphilis C."/>
            <person name="Detter J."/>
            <person name="Dirks B."/>
            <person name="Dubchak I."/>
            <person name="Duplessis S."/>
            <person name="Ehlting J."/>
            <person name="Ellis B."/>
            <person name="Gendler K."/>
            <person name="Goodstein D."/>
            <person name="Gribskov M."/>
            <person name="Grimwood J."/>
            <person name="Groover A."/>
            <person name="Gunter L."/>
            <person name="Hamberger B."/>
            <person name="Heinze B."/>
            <person name="Helariutta Y."/>
            <person name="Henrissat B."/>
            <person name="Holligan D."/>
            <person name="Holt R."/>
            <person name="Huang W."/>
            <person name="Islam-Faridi N."/>
            <person name="Jones S."/>
            <person name="Jones-Rhoades M."/>
            <person name="Jorgensen R."/>
            <person name="Joshi C."/>
            <person name="Kangasjarvi J."/>
            <person name="Karlsson J."/>
            <person name="Kelleher C."/>
            <person name="Kirkpatrick R."/>
            <person name="Kirst M."/>
            <person name="Kohler A."/>
            <person name="Kalluri U."/>
            <person name="Larimer F."/>
            <person name="Leebens-Mack J."/>
            <person name="Leple J.C."/>
            <person name="Locascio P."/>
            <person name="Lou Y."/>
            <person name="Lucas S."/>
            <person name="Martin F."/>
            <person name="Montanini B."/>
            <person name="Napoli C."/>
            <person name="Nelson D.R."/>
            <person name="Nelson C."/>
            <person name="Nieminen K."/>
            <person name="Nilsson O."/>
            <person name="Pereda V."/>
            <person name="Peter G."/>
            <person name="Philippe R."/>
            <person name="Pilate G."/>
            <person name="Poliakov A."/>
            <person name="Razumovskaya J."/>
            <person name="Richardson P."/>
            <person name="Rinaldi C."/>
            <person name="Ritland K."/>
            <person name="Rouze P."/>
            <person name="Ryaboy D."/>
            <person name="Schmutz J."/>
            <person name="Schrader J."/>
            <person name="Segerman B."/>
            <person name="Shin H."/>
            <person name="Siddiqui A."/>
            <person name="Sterky F."/>
            <person name="Terry A."/>
            <person name="Tsai C.J."/>
            <person name="Uberbacher E."/>
            <person name="Unneberg P."/>
            <person name="Vahala J."/>
            <person name="Wall K."/>
            <person name="Wessler S."/>
            <person name="Yang G."/>
            <person name="Yin T."/>
            <person name="Douglas C."/>
            <person name="Marra M."/>
            <person name="Sandberg G."/>
            <person name="Van de Peer Y."/>
            <person name="Rokhsar D."/>
        </authorList>
    </citation>
    <scope>NUCLEOTIDE SEQUENCE [LARGE SCALE GENOMIC DNA]</scope>
    <source>
        <strain evidence="2">cv. Nisqually</strain>
    </source>
</reference>
<keyword evidence="2" id="KW-1185">Reference proteome</keyword>
<evidence type="ECO:0000313" key="2">
    <source>
        <dbReference type="Proteomes" id="UP000006729"/>
    </source>
</evidence>
<name>A0A2K1WSP7_POPTR</name>
<dbReference type="EMBL" id="CM009308">
    <property type="protein sequence ID" value="PNS91542.1"/>
    <property type="molecule type" value="Genomic_DNA"/>
</dbReference>
<evidence type="ECO:0000313" key="1">
    <source>
        <dbReference type="EMBL" id="PNS91542.1"/>
    </source>
</evidence>
<sequence>MCECKSVVFLSFFFQTRQKLMNTSYCCFLRCPSNFFQRISCSGDEEEPHPHSFSAITTKTSFSDHLRLSLLAGGLITAFSALAAR</sequence>
<proteinExistence type="predicted"/>
<dbReference type="AlphaFoldDB" id="A0A2K1WSP7"/>
<protein>
    <submittedName>
        <fullName evidence="1">Uncharacterized protein</fullName>
    </submittedName>
</protein>
<accession>A0A2K1WSP7</accession>
<organism evidence="1 2">
    <name type="scientific">Populus trichocarpa</name>
    <name type="common">Western balsam poplar</name>
    <name type="synonym">Populus balsamifera subsp. trichocarpa</name>
    <dbReference type="NCBI Taxonomy" id="3694"/>
    <lineage>
        <taxon>Eukaryota</taxon>
        <taxon>Viridiplantae</taxon>
        <taxon>Streptophyta</taxon>
        <taxon>Embryophyta</taxon>
        <taxon>Tracheophyta</taxon>
        <taxon>Spermatophyta</taxon>
        <taxon>Magnoliopsida</taxon>
        <taxon>eudicotyledons</taxon>
        <taxon>Gunneridae</taxon>
        <taxon>Pentapetalae</taxon>
        <taxon>rosids</taxon>
        <taxon>fabids</taxon>
        <taxon>Malpighiales</taxon>
        <taxon>Salicaceae</taxon>
        <taxon>Saliceae</taxon>
        <taxon>Populus</taxon>
    </lineage>
</organism>